<gene>
    <name evidence="1" type="ORF">SAMN04489712_1098</name>
</gene>
<sequence>MPGQIPDSLGEVGRGWHPLLLRLHEQLLAVNPGYRVNQVKEKYGTLRVYLVSGLLLEPYFGSGRLPDPQRSAEIERENAQARRLVAAAEEESARTCEACGNPGRTRDGHWLKTLCDDCHGPGPCAGRREGR</sequence>
<dbReference type="Proteomes" id="UP000236723">
    <property type="component" value="Unassembled WGS sequence"/>
</dbReference>
<name>A0A1H6C6U6_9ACTN</name>
<evidence type="ECO:0000313" key="1">
    <source>
        <dbReference type="EMBL" id="SEG68633.1"/>
    </source>
</evidence>
<reference evidence="2" key="1">
    <citation type="submission" date="2016-10" db="EMBL/GenBank/DDBJ databases">
        <authorList>
            <person name="Varghese N."/>
            <person name="Submissions S."/>
        </authorList>
    </citation>
    <scope>NUCLEOTIDE SEQUENCE [LARGE SCALE GENOMIC DNA]</scope>
    <source>
        <strain evidence="2">DSM 43163</strain>
    </source>
</reference>
<evidence type="ECO:0000313" key="2">
    <source>
        <dbReference type="Proteomes" id="UP000236723"/>
    </source>
</evidence>
<dbReference type="AlphaFoldDB" id="A0A1H6C6U6"/>
<dbReference type="RefSeq" id="WP_200827360.1">
    <property type="nucleotide sequence ID" value="NZ_FNVO01000009.1"/>
</dbReference>
<accession>A0A1H6C6U6</accession>
<organism evidence="1 2">
    <name type="scientific">Thermomonospora echinospora</name>
    <dbReference type="NCBI Taxonomy" id="1992"/>
    <lineage>
        <taxon>Bacteria</taxon>
        <taxon>Bacillati</taxon>
        <taxon>Actinomycetota</taxon>
        <taxon>Actinomycetes</taxon>
        <taxon>Streptosporangiales</taxon>
        <taxon>Thermomonosporaceae</taxon>
        <taxon>Thermomonospora</taxon>
    </lineage>
</organism>
<protein>
    <submittedName>
        <fullName evidence="1">Uncharacterized protein</fullName>
    </submittedName>
</protein>
<keyword evidence="2" id="KW-1185">Reference proteome</keyword>
<dbReference type="EMBL" id="FNVO01000009">
    <property type="protein sequence ID" value="SEG68633.1"/>
    <property type="molecule type" value="Genomic_DNA"/>
</dbReference>
<proteinExistence type="predicted"/>